<dbReference type="Gene3D" id="3.30.2020.30">
    <property type="match status" value="1"/>
</dbReference>
<proteinExistence type="inferred from homology"/>
<dbReference type="CDD" id="cd00250">
    <property type="entry name" value="CAS_like"/>
    <property type="match status" value="1"/>
</dbReference>
<organism evidence="8 9">
    <name type="scientific">Pseudomonas frederiksbergensis</name>
    <dbReference type="NCBI Taxonomy" id="104087"/>
    <lineage>
        <taxon>Bacteria</taxon>
        <taxon>Pseudomonadati</taxon>
        <taxon>Pseudomonadota</taxon>
        <taxon>Gammaproteobacteria</taxon>
        <taxon>Pseudomonadales</taxon>
        <taxon>Pseudomonadaceae</taxon>
        <taxon>Pseudomonas</taxon>
    </lineage>
</organism>
<dbReference type="Pfam" id="PF02668">
    <property type="entry name" value="TauD"/>
    <property type="match status" value="1"/>
</dbReference>
<keyword evidence="4" id="KW-0223">Dioxygenase</keyword>
<dbReference type="InterPro" id="IPR038492">
    <property type="entry name" value="GBBH-like_N_sf"/>
</dbReference>
<evidence type="ECO:0000313" key="8">
    <source>
        <dbReference type="EMBL" id="PQO98914.1"/>
    </source>
</evidence>
<dbReference type="InterPro" id="IPR042098">
    <property type="entry name" value="TauD-like_sf"/>
</dbReference>
<keyword evidence="6" id="KW-0408">Iron</keyword>
<sequence>MEVLMVQVTFEIKQQPASVIAQLPGETIVLAPLWLRERCQDAVSLDVTTQQRLFNPHNLPDGITLVEAEAKGVDQAWLSFSDGYAGLYDLTEFRADFDPLDGLPTPISWKSNIDTQLIYIDFNRLSDFDYRLEAFSKFLTYGVVVIQNVPTEAESVLDVGRIFGQVRETNFGKYFEVYSRPNSNDLAYRSIHLDPHTDNPYRDPMPGIQLLHCLINETSGGLSTLVDSLAVAEQLKLEDPEGFELLANVPVRYRHVDNDVELIERRPIIMTDALGRMTGVSYSPRLDYLPLLNEHDMAVFHRARRRMGELFVDPAFERRFKLEKGELQMFNNTRVLHGRTSFDTNEGRRHLQGCYMDMDGPKGIYKAMKRSLKAQ</sequence>
<dbReference type="Proteomes" id="UP000239687">
    <property type="component" value="Unassembled WGS sequence"/>
</dbReference>
<dbReference type="GO" id="GO:0046872">
    <property type="term" value="F:metal ion binding"/>
    <property type="evidence" value="ECO:0007669"/>
    <property type="project" value="UniProtKB-KW"/>
</dbReference>
<dbReference type="AlphaFoldDB" id="A0A2S8H8Y8"/>
<evidence type="ECO:0000259" key="7">
    <source>
        <dbReference type="Pfam" id="PF02668"/>
    </source>
</evidence>
<dbReference type="GO" id="GO:0016706">
    <property type="term" value="F:2-oxoglutarate-dependent dioxygenase activity"/>
    <property type="evidence" value="ECO:0007669"/>
    <property type="project" value="UniProtKB-ARBA"/>
</dbReference>
<gene>
    <name evidence="8" type="ORF">C5612_27355</name>
</gene>
<comment type="cofactor">
    <cofactor evidence="1">
        <name>Fe(2+)</name>
        <dbReference type="ChEBI" id="CHEBI:29033"/>
    </cofactor>
</comment>
<evidence type="ECO:0000256" key="5">
    <source>
        <dbReference type="ARBA" id="ARBA00023002"/>
    </source>
</evidence>
<evidence type="ECO:0000256" key="6">
    <source>
        <dbReference type="ARBA" id="ARBA00023004"/>
    </source>
</evidence>
<reference evidence="8 9" key="1">
    <citation type="submission" date="2018-02" db="EMBL/GenBank/DDBJ databases">
        <title>Draft genome sequencing of Pseudomonas frederiksbergensis 11-D3.</title>
        <authorList>
            <person name="Zheng B.-X."/>
        </authorList>
    </citation>
    <scope>NUCLEOTIDE SEQUENCE [LARGE SCALE GENOMIC DNA]</scope>
    <source>
        <strain evidence="8 9">11-D3</strain>
    </source>
</reference>
<dbReference type="InterPro" id="IPR003819">
    <property type="entry name" value="TauD/TfdA-like"/>
</dbReference>
<comment type="caution">
    <text evidence="8">The sequence shown here is derived from an EMBL/GenBank/DDBJ whole genome shotgun (WGS) entry which is preliminary data.</text>
</comment>
<keyword evidence="3" id="KW-0479">Metal-binding</keyword>
<dbReference type="GO" id="GO:0045329">
    <property type="term" value="P:carnitine biosynthetic process"/>
    <property type="evidence" value="ECO:0007669"/>
    <property type="project" value="TreeGrafter"/>
</dbReference>
<dbReference type="Gene3D" id="3.60.130.10">
    <property type="entry name" value="Clavaminate synthase-like"/>
    <property type="match status" value="1"/>
</dbReference>
<dbReference type="PANTHER" id="PTHR10696">
    <property type="entry name" value="GAMMA-BUTYROBETAINE HYDROXYLASE-RELATED"/>
    <property type="match status" value="1"/>
</dbReference>
<dbReference type="EMBL" id="PUIN01000018">
    <property type="protein sequence ID" value="PQO98914.1"/>
    <property type="molecule type" value="Genomic_DNA"/>
</dbReference>
<evidence type="ECO:0000256" key="4">
    <source>
        <dbReference type="ARBA" id="ARBA00022964"/>
    </source>
</evidence>
<protein>
    <submittedName>
        <fullName evidence="8">Gamma-butyrobetaine hydroxylase</fullName>
    </submittedName>
</protein>
<dbReference type="InterPro" id="IPR050411">
    <property type="entry name" value="AlphaKG_dependent_hydroxylases"/>
</dbReference>
<evidence type="ECO:0000256" key="1">
    <source>
        <dbReference type="ARBA" id="ARBA00001954"/>
    </source>
</evidence>
<name>A0A2S8H8Y8_9PSED</name>
<accession>A0A2S8H8Y8</accession>
<comment type="similarity">
    <text evidence="2">Belongs to the gamma-BBH/TMLD family.</text>
</comment>
<feature type="domain" description="TauD/TfdA-like" evidence="7">
    <location>
        <begin position="120"/>
        <end position="355"/>
    </location>
</feature>
<evidence type="ECO:0000256" key="3">
    <source>
        <dbReference type="ARBA" id="ARBA00022723"/>
    </source>
</evidence>
<dbReference type="PANTHER" id="PTHR10696:SF25">
    <property type="entry name" value="OXIDOREDUCTASE AIM17-RELATED"/>
    <property type="match status" value="1"/>
</dbReference>
<dbReference type="SUPFAM" id="SSF51197">
    <property type="entry name" value="Clavaminate synthase-like"/>
    <property type="match status" value="1"/>
</dbReference>
<evidence type="ECO:0000313" key="9">
    <source>
        <dbReference type="Proteomes" id="UP000239687"/>
    </source>
</evidence>
<keyword evidence="5" id="KW-0560">Oxidoreductase</keyword>
<evidence type="ECO:0000256" key="2">
    <source>
        <dbReference type="ARBA" id="ARBA00008654"/>
    </source>
</evidence>